<dbReference type="Pfam" id="PF06985">
    <property type="entry name" value="HET"/>
    <property type="match status" value="1"/>
</dbReference>
<protein>
    <recommendedName>
        <fullName evidence="1">Heterokaryon incompatibility domain-containing protein</fullName>
    </recommendedName>
</protein>
<dbReference type="PANTHER" id="PTHR24148">
    <property type="entry name" value="ANKYRIN REPEAT DOMAIN-CONTAINING PROTEIN 39 HOMOLOG-RELATED"/>
    <property type="match status" value="1"/>
</dbReference>
<evidence type="ECO:0000313" key="2">
    <source>
        <dbReference type="EMBL" id="KAK8033721.1"/>
    </source>
</evidence>
<gene>
    <name evidence="2" type="ORF">PG991_003119</name>
</gene>
<dbReference type="PANTHER" id="PTHR24148:SF64">
    <property type="entry name" value="HETEROKARYON INCOMPATIBILITY DOMAIN-CONTAINING PROTEIN"/>
    <property type="match status" value="1"/>
</dbReference>
<dbReference type="InterPro" id="IPR010730">
    <property type="entry name" value="HET"/>
</dbReference>
<feature type="domain" description="Heterokaryon incompatibility" evidence="1">
    <location>
        <begin position="53"/>
        <end position="208"/>
    </location>
</feature>
<reference evidence="2 3" key="1">
    <citation type="submission" date="2023-01" db="EMBL/GenBank/DDBJ databases">
        <title>Analysis of 21 Apiospora genomes using comparative genomics revels a genus with tremendous synthesis potential of carbohydrate active enzymes and secondary metabolites.</title>
        <authorList>
            <person name="Sorensen T."/>
        </authorList>
    </citation>
    <scope>NUCLEOTIDE SEQUENCE [LARGE SCALE GENOMIC DNA]</scope>
    <source>
        <strain evidence="2 3">CBS 20057</strain>
    </source>
</reference>
<organism evidence="2 3">
    <name type="scientific">Apiospora marii</name>
    <dbReference type="NCBI Taxonomy" id="335849"/>
    <lineage>
        <taxon>Eukaryota</taxon>
        <taxon>Fungi</taxon>
        <taxon>Dikarya</taxon>
        <taxon>Ascomycota</taxon>
        <taxon>Pezizomycotina</taxon>
        <taxon>Sordariomycetes</taxon>
        <taxon>Xylariomycetidae</taxon>
        <taxon>Amphisphaeriales</taxon>
        <taxon>Apiosporaceae</taxon>
        <taxon>Apiospora</taxon>
    </lineage>
</organism>
<accession>A0ABR1SHD8</accession>
<sequence>MSPEILTPLVYTGLKPGQIRLLYPDTRADRDDCWSLKETNLLDYSGKRTSLEFDALSYTWGEDQVTTFAVHCNDQELRVHHNLHEALPFLARRDSQLPIWIDAVCINQGDEDEKKVQIAMMRQIFEGASTVWVWLGRGNARSGDVIAMLPQKEGKRVYGWVEMKRMLETEIADKGREVIPWLSSNEAWSTYYDLSENPWYRRLWVFQEVALAKRIRVLLGPHEVDWEKLENVCVNGVGANFVGGDGRKARAPKPLVAGVFQVRRERWEALASGNFTARNFCNVLLQTSGTACREPADRVWALTGFMNLEVPNGASIIDMYVQLARSVLVRLQPTFSEWWKFLHSATSLSKRPDLPSWCPDFHDVEGQRSLPTHISKEKSFMGSAEIPFKASRRNSKPKAPQDMHSRRLVLCGQIFDRIEETYPPFQESGKSKDDDFIPCFHTWEESIASAVFQRATGDEKSGKVQITTNDYWTTLRGGYTKDSGASPMSLEVLTVAKAQLQSVMGVLKPDFARSSLLRLRDISTLSPEIKEYMRLAFEITLIQDGRCCFSTAQGRFGSGPSNIAVGDSICIFSFAATAHIIRRTPDSNSETYTLVGEAYVHGMMHGEVEHLGIEEQEIVLA</sequence>
<comment type="caution">
    <text evidence="2">The sequence shown here is derived from an EMBL/GenBank/DDBJ whole genome shotgun (WGS) entry which is preliminary data.</text>
</comment>
<keyword evidence="3" id="KW-1185">Reference proteome</keyword>
<dbReference type="Proteomes" id="UP001396898">
    <property type="component" value="Unassembled WGS sequence"/>
</dbReference>
<name>A0ABR1SHD8_9PEZI</name>
<evidence type="ECO:0000313" key="3">
    <source>
        <dbReference type="Proteomes" id="UP001396898"/>
    </source>
</evidence>
<dbReference type="EMBL" id="JAQQWI010000006">
    <property type="protein sequence ID" value="KAK8033721.1"/>
    <property type="molecule type" value="Genomic_DNA"/>
</dbReference>
<dbReference type="InterPro" id="IPR052895">
    <property type="entry name" value="HetReg/Transcr_Mod"/>
</dbReference>
<proteinExistence type="predicted"/>
<dbReference type="Pfam" id="PF26639">
    <property type="entry name" value="Het-6_barrel"/>
    <property type="match status" value="1"/>
</dbReference>
<evidence type="ECO:0000259" key="1">
    <source>
        <dbReference type="Pfam" id="PF06985"/>
    </source>
</evidence>